<dbReference type="SUPFAM" id="SSF53927">
    <property type="entry name" value="Cytidine deaminase-like"/>
    <property type="match status" value="1"/>
</dbReference>
<name>A0A0M4M5T6_9SPHN</name>
<dbReference type="OrthoDB" id="3197277at2"/>
<evidence type="ECO:0000256" key="3">
    <source>
        <dbReference type="HAMAP-Rule" id="MF_00187"/>
    </source>
</evidence>
<keyword evidence="2 3" id="KW-0501">Molybdenum cofactor biosynthesis</keyword>
<keyword evidence="5" id="KW-1185">Reference proteome</keyword>
<organism evidence="4 5">
    <name type="scientific">Altererythrobacter epoxidivorans</name>
    <dbReference type="NCBI Taxonomy" id="361183"/>
    <lineage>
        <taxon>Bacteria</taxon>
        <taxon>Pseudomonadati</taxon>
        <taxon>Pseudomonadota</taxon>
        <taxon>Alphaproteobacteria</taxon>
        <taxon>Sphingomonadales</taxon>
        <taxon>Erythrobacteraceae</taxon>
        <taxon>Altererythrobacter</taxon>
    </lineage>
</organism>
<dbReference type="NCBIfam" id="TIGR00129">
    <property type="entry name" value="fdhD_narQ"/>
    <property type="match status" value="1"/>
</dbReference>
<dbReference type="PANTHER" id="PTHR30592:SF1">
    <property type="entry name" value="SULFUR CARRIER PROTEIN FDHD"/>
    <property type="match status" value="1"/>
</dbReference>
<dbReference type="STRING" id="361183.AMC99_00157"/>
<evidence type="ECO:0000313" key="4">
    <source>
        <dbReference type="EMBL" id="ALE15473.1"/>
    </source>
</evidence>
<gene>
    <name evidence="3" type="primary">fdhD</name>
    <name evidence="4" type="ORF">AMC99_00157</name>
</gene>
<dbReference type="Pfam" id="PF02634">
    <property type="entry name" value="FdhD-NarQ"/>
    <property type="match status" value="1"/>
</dbReference>
<comment type="similarity">
    <text evidence="3">Belongs to the FdhD family.</text>
</comment>
<dbReference type="GO" id="GO:0097163">
    <property type="term" value="F:sulfur carrier activity"/>
    <property type="evidence" value="ECO:0007669"/>
    <property type="project" value="UniProtKB-UniRule"/>
</dbReference>
<dbReference type="HAMAP" id="MF_00187">
    <property type="entry name" value="FdhD"/>
    <property type="match status" value="1"/>
</dbReference>
<dbReference type="InterPro" id="IPR016193">
    <property type="entry name" value="Cytidine_deaminase-like"/>
</dbReference>
<dbReference type="Proteomes" id="UP000057938">
    <property type="component" value="Chromosome"/>
</dbReference>
<dbReference type="GO" id="GO:0005737">
    <property type="term" value="C:cytoplasm"/>
    <property type="evidence" value="ECO:0007669"/>
    <property type="project" value="UniProtKB-SubCell"/>
</dbReference>
<comment type="function">
    <text evidence="3">Required for formate dehydrogenase (FDH) activity. Acts as a sulfur carrier protein that transfers sulfur from IscS to the molybdenum cofactor prior to its insertion into FDH.</text>
</comment>
<dbReference type="AlphaFoldDB" id="A0A0M4M5T6"/>
<dbReference type="InterPro" id="IPR003786">
    <property type="entry name" value="FdhD"/>
</dbReference>
<comment type="caution">
    <text evidence="3">Lacks conserved residue(s) required for the propagation of feature annotation.</text>
</comment>
<evidence type="ECO:0000256" key="1">
    <source>
        <dbReference type="ARBA" id="ARBA00022490"/>
    </source>
</evidence>
<dbReference type="GO" id="GO:0016491">
    <property type="term" value="F:oxidoreductase activity"/>
    <property type="evidence" value="ECO:0007669"/>
    <property type="project" value="UniProtKB-KW"/>
</dbReference>
<comment type="subcellular location">
    <subcellularLocation>
        <location evidence="3">Cytoplasm</location>
    </subcellularLocation>
</comment>
<dbReference type="Gene3D" id="3.40.140.10">
    <property type="entry name" value="Cytidine Deaminase, domain 2"/>
    <property type="match status" value="1"/>
</dbReference>
<dbReference type="GO" id="GO:0016783">
    <property type="term" value="F:sulfurtransferase activity"/>
    <property type="evidence" value="ECO:0007669"/>
    <property type="project" value="InterPro"/>
</dbReference>
<evidence type="ECO:0000256" key="2">
    <source>
        <dbReference type="ARBA" id="ARBA00023150"/>
    </source>
</evidence>
<keyword evidence="4" id="KW-0560">Oxidoreductase</keyword>
<dbReference type="PIRSF" id="PIRSF015626">
    <property type="entry name" value="FdhD"/>
    <property type="match status" value="1"/>
</dbReference>
<sequence>MAVREFPALEVALAGGEDASISRAVAVEQPVAFEINGLAYAVMMASPCDLEDFAVGFAMSEALATSPEDIGQLDVAEVEGGRIVRLSIPSLGDELAERIRLRLTEGSCGLCGIRSIEEVLRPLDALAPAKPLTRTALKRALARLREHQPMGTATGAMHVAAACSRDGEILLAREDVGRHNALDKLVGAMARQGLSADDGFFLLSARCSYELVEKTVRAGCATLVTVSAPTSLAIERAQESGLQLYALAREDSALLLHLPGNDARIGDASKGTEHGL</sequence>
<proteinExistence type="inferred from homology"/>
<reference evidence="4 5" key="1">
    <citation type="submission" date="2015-09" db="EMBL/GenBank/DDBJ databases">
        <title>Complete genome sequence of a benzo[a]pyrene-degrading bacterium Altererythrobacter epoxidivorans CGMCC 1.7731T.</title>
        <authorList>
            <person name="Li Z."/>
            <person name="Cheng H."/>
            <person name="Huo Y."/>
            <person name="Xu X."/>
        </authorList>
    </citation>
    <scope>NUCLEOTIDE SEQUENCE [LARGE SCALE GENOMIC DNA]</scope>
    <source>
        <strain evidence="4 5">CGMCC 1.7731</strain>
    </source>
</reference>
<feature type="active site" description="Cysteine persulfide intermediate" evidence="3">
    <location>
        <position position="108"/>
    </location>
</feature>
<dbReference type="GO" id="GO:0006777">
    <property type="term" value="P:Mo-molybdopterin cofactor biosynthetic process"/>
    <property type="evidence" value="ECO:0007669"/>
    <property type="project" value="UniProtKB-UniRule"/>
</dbReference>
<protein>
    <recommendedName>
        <fullName evidence="3">Sulfur carrier protein FdhD</fullName>
    </recommendedName>
</protein>
<dbReference type="KEGG" id="aep:AMC99_00157"/>
<accession>A0A0M4M5T6</accession>
<dbReference type="Gene3D" id="3.10.20.10">
    <property type="match status" value="1"/>
</dbReference>
<dbReference type="EMBL" id="CP012669">
    <property type="protein sequence ID" value="ALE15473.1"/>
    <property type="molecule type" value="Genomic_DNA"/>
</dbReference>
<evidence type="ECO:0000313" key="5">
    <source>
        <dbReference type="Proteomes" id="UP000057938"/>
    </source>
</evidence>
<dbReference type="PANTHER" id="PTHR30592">
    <property type="entry name" value="FORMATE DEHYDROGENASE"/>
    <property type="match status" value="1"/>
</dbReference>
<dbReference type="PATRIC" id="fig|361183.4.peg.161"/>
<dbReference type="RefSeq" id="WP_061921522.1">
    <property type="nucleotide sequence ID" value="NZ_CP012669.1"/>
</dbReference>
<keyword evidence="1 3" id="KW-0963">Cytoplasm</keyword>